<dbReference type="EMBL" id="SNRW01000087">
    <property type="protein sequence ID" value="KAA6403552.1"/>
    <property type="molecule type" value="Genomic_DNA"/>
</dbReference>
<protein>
    <submittedName>
        <fullName evidence="2">Uncharacterized protein</fullName>
    </submittedName>
</protein>
<feature type="region of interest" description="Disordered" evidence="1">
    <location>
        <begin position="653"/>
        <end position="690"/>
    </location>
</feature>
<evidence type="ECO:0000313" key="2">
    <source>
        <dbReference type="EMBL" id="KAA6403552.1"/>
    </source>
</evidence>
<feature type="compositionally biased region" description="Basic and acidic residues" evidence="1">
    <location>
        <begin position="780"/>
        <end position="794"/>
    </location>
</feature>
<sequence>MRRIIEENSEKQIKFSNETLNRLYPLPRIPKKYVKSPEHSRVFYVYADPNVTYALPRSVEEIDREQKACYQPNPLFLHDFKFPIDIPFLPQEFEMKSILRQPDDFQRIISERKMKEQLLQREFELQLKYAKEKKQAKRLAEKQNPRNNNDNKNMNQDQQLEKENNNNLLNKSGEISEEDFEEDEEDEEEALIRNAFNYATDQEGRIHSLPRVFENISSDQATSSSANPVPIHQIKREFYKVKSPPHSNKFKKLHWNQLKESKFIYTDELDMLLREEGNEPDKEWRENKKRTRIERLSIPIHDRSIIPKKLNEINAKINQKTQSRNIKLSGNKEDESFNPLAVSADEVLKKFKPQKQQIEVYQQLGKALKLKQLDPKAVAERSNTEYIFYKENKENKGEKQLDLSQYSKVPYESLSMGWKPSPNQLQISIKLFEDKMNENKGQQIKIKQMEKKRKEGRIQEIVQKDGSINGIESDDEFNYGSQSTKVNVAPTLLFMIPHAFIQEDEDETNGQQQQQQFTNGKQSEYTEVDSPSERAKIRKQQEKQQEKMKNNKLNYSQLSDEQKSTIVQQTYYLQKQLTMEHAKEEDIKCKQRMDEVLKEKSRKEKNKIKQQHISQEQCLTSGDENEEEFEVELNQTTNLGITTKKELYEKKNKERQERLKKKKEFAERSPIERKQSAINSSQLQVNQSIPVSQRSDAGEFLSLRNGVQRGKEKEIKQWNSYEDNVEINSENKKSRNILDSLDQDNGILGNGNNKFKIMHLRGIYQTESIEDNTERQSAQKLKETSKINEKDLKNKRLPSLHTPGQHQSQNHQNRTESQLQKSLSSTRTLSIRGSAQLPSGHSGYRAAVNKT</sequence>
<accession>A0A5J4X9H9</accession>
<name>A0A5J4X9H9_9EUKA</name>
<comment type="caution">
    <text evidence="2">The sequence shown here is derived from an EMBL/GenBank/DDBJ whole genome shotgun (WGS) entry which is preliminary data.</text>
</comment>
<gene>
    <name evidence="2" type="ORF">EZS28_000924</name>
</gene>
<dbReference type="AlphaFoldDB" id="A0A5J4X9H9"/>
<feature type="compositionally biased region" description="Acidic residues" evidence="1">
    <location>
        <begin position="175"/>
        <end position="188"/>
    </location>
</feature>
<feature type="compositionally biased region" description="Low complexity" evidence="1">
    <location>
        <begin position="145"/>
        <end position="158"/>
    </location>
</feature>
<reference evidence="2 3" key="1">
    <citation type="submission" date="2019-03" db="EMBL/GenBank/DDBJ databases">
        <title>Single cell metagenomics reveals metabolic interactions within the superorganism composed of flagellate Streblomastix strix and complex community of Bacteroidetes bacteria on its surface.</title>
        <authorList>
            <person name="Treitli S.C."/>
            <person name="Kolisko M."/>
            <person name="Husnik F."/>
            <person name="Keeling P."/>
            <person name="Hampl V."/>
        </authorList>
    </citation>
    <scope>NUCLEOTIDE SEQUENCE [LARGE SCALE GENOMIC DNA]</scope>
    <source>
        <strain evidence="2">ST1C</strain>
    </source>
</reference>
<feature type="compositionally biased region" description="Basic and acidic residues" evidence="1">
    <location>
        <begin position="531"/>
        <end position="549"/>
    </location>
</feature>
<dbReference type="Proteomes" id="UP000324800">
    <property type="component" value="Unassembled WGS sequence"/>
</dbReference>
<feature type="compositionally biased region" description="Polar residues" evidence="1">
    <location>
        <begin position="802"/>
        <end position="839"/>
    </location>
</feature>
<proteinExistence type="predicted"/>
<feature type="compositionally biased region" description="Polar residues" evidence="1">
    <location>
        <begin position="676"/>
        <end position="690"/>
    </location>
</feature>
<feature type="compositionally biased region" description="Polar residues" evidence="1">
    <location>
        <begin position="611"/>
        <end position="622"/>
    </location>
</feature>
<feature type="region of interest" description="Disordered" evidence="1">
    <location>
        <begin position="601"/>
        <end position="623"/>
    </location>
</feature>
<evidence type="ECO:0000256" key="1">
    <source>
        <dbReference type="SAM" id="MobiDB-lite"/>
    </source>
</evidence>
<feature type="compositionally biased region" description="Basic and acidic residues" evidence="1">
    <location>
        <begin position="134"/>
        <end position="144"/>
    </location>
</feature>
<feature type="region of interest" description="Disordered" evidence="1">
    <location>
        <begin position="134"/>
        <end position="188"/>
    </location>
</feature>
<organism evidence="2 3">
    <name type="scientific">Streblomastix strix</name>
    <dbReference type="NCBI Taxonomy" id="222440"/>
    <lineage>
        <taxon>Eukaryota</taxon>
        <taxon>Metamonada</taxon>
        <taxon>Preaxostyla</taxon>
        <taxon>Oxymonadida</taxon>
        <taxon>Streblomastigidae</taxon>
        <taxon>Streblomastix</taxon>
    </lineage>
</organism>
<feature type="region of interest" description="Disordered" evidence="1">
    <location>
        <begin position="505"/>
        <end position="552"/>
    </location>
</feature>
<feature type="compositionally biased region" description="Basic and acidic residues" evidence="1">
    <location>
        <begin position="664"/>
        <end position="675"/>
    </location>
</feature>
<evidence type="ECO:0000313" key="3">
    <source>
        <dbReference type="Proteomes" id="UP000324800"/>
    </source>
</evidence>
<feature type="region of interest" description="Disordered" evidence="1">
    <location>
        <begin position="770"/>
        <end position="851"/>
    </location>
</feature>